<dbReference type="GO" id="GO:0019748">
    <property type="term" value="P:secondary metabolic process"/>
    <property type="evidence" value="ECO:0007669"/>
    <property type="project" value="TreeGrafter"/>
</dbReference>
<evidence type="ECO:0000256" key="1">
    <source>
        <dbReference type="ARBA" id="ARBA00023239"/>
    </source>
</evidence>
<reference evidence="3 4" key="1">
    <citation type="submission" date="2019-06" db="EMBL/GenBank/DDBJ databases">
        <title>Genomic Encyclopedia of Type Strains, Phase IV (KMG-V): Genome sequencing to study the core and pangenomes of soil and plant-associated prokaryotes.</title>
        <authorList>
            <person name="Whitman W."/>
        </authorList>
    </citation>
    <scope>NUCLEOTIDE SEQUENCE [LARGE SCALE GENOMIC DNA]</scope>
    <source>
        <strain evidence="3 4">BR 11796</strain>
    </source>
</reference>
<protein>
    <submittedName>
        <fullName evidence="3">Aminocarboxymuconate-semialdehyde decarboxylase</fullName>
    </submittedName>
</protein>
<keyword evidence="1" id="KW-0456">Lyase</keyword>
<feature type="domain" description="Amidohydrolase-related" evidence="2">
    <location>
        <begin position="3"/>
        <end position="327"/>
    </location>
</feature>
<evidence type="ECO:0000313" key="3">
    <source>
        <dbReference type="EMBL" id="TWA70102.1"/>
    </source>
</evidence>
<dbReference type="SUPFAM" id="SSF51556">
    <property type="entry name" value="Metallo-dependent hydrolases"/>
    <property type="match status" value="1"/>
</dbReference>
<evidence type="ECO:0000313" key="4">
    <source>
        <dbReference type="Proteomes" id="UP000316083"/>
    </source>
</evidence>
<dbReference type="AlphaFoldDB" id="A0A560BC48"/>
<proteinExistence type="predicted"/>
<dbReference type="PANTHER" id="PTHR21240">
    <property type="entry name" value="2-AMINO-3-CARBOXYLMUCONATE-6-SEMIALDEHYDE DECARBOXYLASE"/>
    <property type="match status" value="1"/>
</dbReference>
<organism evidence="3 4">
    <name type="scientific">Azospirillum brasilense</name>
    <dbReference type="NCBI Taxonomy" id="192"/>
    <lineage>
        <taxon>Bacteria</taxon>
        <taxon>Pseudomonadati</taxon>
        <taxon>Pseudomonadota</taxon>
        <taxon>Alphaproteobacteria</taxon>
        <taxon>Rhodospirillales</taxon>
        <taxon>Azospirillaceae</taxon>
        <taxon>Azospirillum</taxon>
    </lineage>
</organism>
<dbReference type="GO" id="GO:0005737">
    <property type="term" value="C:cytoplasm"/>
    <property type="evidence" value="ECO:0007669"/>
    <property type="project" value="TreeGrafter"/>
</dbReference>
<dbReference type="PANTHER" id="PTHR21240:SF28">
    <property type="entry name" value="ISO-OROTATE DECARBOXYLASE (EUROFUNG)"/>
    <property type="match status" value="1"/>
</dbReference>
<dbReference type="Proteomes" id="UP000316083">
    <property type="component" value="Unassembled WGS sequence"/>
</dbReference>
<accession>A0A560BC48</accession>
<dbReference type="GO" id="GO:0016831">
    <property type="term" value="F:carboxy-lyase activity"/>
    <property type="evidence" value="ECO:0007669"/>
    <property type="project" value="InterPro"/>
</dbReference>
<dbReference type="RefSeq" id="WP_145675498.1">
    <property type="nucleotide sequence ID" value="NZ_VITF01000004.1"/>
</dbReference>
<dbReference type="EMBL" id="VITF01000004">
    <property type="protein sequence ID" value="TWA70102.1"/>
    <property type="molecule type" value="Genomic_DNA"/>
</dbReference>
<dbReference type="Gene3D" id="3.20.20.140">
    <property type="entry name" value="Metal-dependent hydrolases"/>
    <property type="match status" value="1"/>
</dbReference>
<name>A0A560BC48_AZOBR</name>
<dbReference type="Pfam" id="PF04909">
    <property type="entry name" value="Amidohydro_2"/>
    <property type="match status" value="1"/>
</dbReference>
<dbReference type="GO" id="GO:0016787">
    <property type="term" value="F:hydrolase activity"/>
    <property type="evidence" value="ECO:0007669"/>
    <property type="project" value="InterPro"/>
</dbReference>
<dbReference type="InterPro" id="IPR032466">
    <property type="entry name" value="Metal_Hydrolase"/>
</dbReference>
<dbReference type="InterPro" id="IPR006680">
    <property type="entry name" value="Amidohydro-rel"/>
</dbReference>
<gene>
    <name evidence="3" type="ORF">FBZ82_104262</name>
</gene>
<comment type="caution">
    <text evidence="3">The sequence shown here is derived from an EMBL/GenBank/DDBJ whole genome shotgun (WGS) entry which is preliminary data.</text>
</comment>
<sequence>MRIDLHSHVIPPRIVEAIAGQPQTFAARIEGEGNARRVVHDQGYVYPLFPEFFDPAAKLESMDRKGIDVSVISPAPPMFYYWADADLALTVAGLVNDGVADMVAARPDRLRGMASIPMQHPDAAVAELERVVREWGFKAVEIGTSVEGAQLAEERFRPVLRRAAELGVFVFAHPYYVGSKSGLECHYLTNLIGNPLDTAICVANLMFSGALDELPDLKILLAHGGGFAPYQIGRLVHGHKVRPETHAHTKTNPKELLRRFHFDSLVFDPQALRYLIDLVGADRIAIGTDSPFDMADQTPLDTLAAVPGLTHTENHELCCGTALRLLGEGR</sequence>
<dbReference type="InterPro" id="IPR032465">
    <property type="entry name" value="ACMSD"/>
</dbReference>
<evidence type="ECO:0000259" key="2">
    <source>
        <dbReference type="Pfam" id="PF04909"/>
    </source>
</evidence>